<protein>
    <recommendedName>
        <fullName evidence="3">Cupin domain-containing protein</fullName>
    </recommendedName>
</protein>
<dbReference type="InterPro" id="IPR011051">
    <property type="entry name" value="RmlC_Cupin_sf"/>
</dbReference>
<dbReference type="SUPFAM" id="SSF51182">
    <property type="entry name" value="RmlC-like cupins"/>
    <property type="match status" value="1"/>
</dbReference>
<organism evidence="1 2">
    <name type="scientific">Actinomycetospora chlora</name>
    <dbReference type="NCBI Taxonomy" id="663608"/>
    <lineage>
        <taxon>Bacteria</taxon>
        <taxon>Bacillati</taxon>
        <taxon>Actinomycetota</taxon>
        <taxon>Actinomycetes</taxon>
        <taxon>Pseudonocardiales</taxon>
        <taxon>Pseudonocardiaceae</taxon>
        <taxon>Actinomycetospora</taxon>
    </lineage>
</organism>
<dbReference type="EMBL" id="BAABHO010000002">
    <property type="protein sequence ID" value="GAA4774131.1"/>
    <property type="molecule type" value="Genomic_DNA"/>
</dbReference>
<dbReference type="Proteomes" id="UP001500928">
    <property type="component" value="Unassembled WGS sequence"/>
</dbReference>
<evidence type="ECO:0000313" key="1">
    <source>
        <dbReference type="EMBL" id="GAA4774131.1"/>
    </source>
</evidence>
<keyword evidence="2" id="KW-1185">Reference proteome</keyword>
<dbReference type="Gene3D" id="2.60.120.10">
    <property type="entry name" value="Jelly Rolls"/>
    <property type="match status" value="1"/>
</dbReference>
<name>A0ABP9A4V6_9PSEU</name>
<proteinExistence type="predicted"/>
<dbReference type="InterPro" id="IPR014710">
    <property type="entry name" value="RmlC-like_jellyroll"/>
</dbReference>
<comment type="caution">
    <text evidence="1">The sequence shown here is derived from an EMBL/GenBank/DDBJ whole genome shotgun (WGS) entry which is preliminary data.</text>
</comment>
<evidence type="ECO:0008006" key="3">
    <source>
        <dbReference type="Google" id="ProtNLM"/>
    </source>
</evidence>
<gene>
    <name evidence="1" type="ORF">GCM10023200_03270</name>
</gene>
<sequence>MPFRIVDQGDLTVGRGPHPAASPFEKRVGEAIGISAFGLYQIELPAGEETVAHDHRDDGAEDAYAITGGHGWVVVDGEETAVAPGQFIGVEVESVRHLRAGPEGMTFLAVCASLAP</sequence>
<accession>A0ABP9A4V6</accession>
<evidence type="ECO:0000313" key="2">
    <source>
        <dbReference type="Proteomes" id="UP001500928"/>
    </source>
</evidence>
<dbReference type="RefSeq" id="WP_345410596.1">
    <property type="nucleotide sequence ID" value="NZ_BAABHO010000002.1"/>
</dbReference>
<reference evidence="2" key="1">
    <citation type="journal article" date="2019" name="Int. J. Syst. Evol. Microbiol.">
        <title>The Global Catalogue of Microorganisms (GCM) 10K type strain sequencing project: providing services to taxonomists for standard genome sequencing and annotation.</title>
        <authorList>
            <consortium name="The Broad Institute Genomics Platform"/>
            <consortium name="The Broad Institute Genome Sequencing Center for Infectious Disease"/>
            <person name="Wu L."/>
            <person name="Ma J."/>
        </authorList>
    </citation>
    <scope>NUCLEOTIDE SEQUENCE [LARGE SCALE GENOMIC DNA]</scope>
    <source>
        <strain evidence="2">JCM 17979</strain>
    </source>
</reference>